<dbReference type="Proteomes" id="UP000075243">
    <property type="component" value="Chromosome 11"/>
</dbReference>
<organism evidence="2 3">
    <name type="scientific">Cajanus cajan</name>
    <name type="common">Pigeon pea</name>
    <name type="synonym">Cajanus indicus</name>
    <dbReference type="NCBI Taxonomy" id="3821"/>
    <lineage>
        <taxon>Eukaryota</taxon>
        <taxon>Viridiplantae</taxon>
        <taxon>Streptophyta</taxon>
        <taxon>Embryophyta</taxon>
        <taxon>Tracheophyta</taxon>
        <taxon>Spermatophyta</taxon>
        <taxon>Magnoliopsida</taxon>
        <taxon>eudicotyledons</taxon>
        <taxon>Gunneridae</taxon>
        <taxon>Pentapetalae</taxon>
        <taxon>rosids</taxon>
        <taxon>fabids</taxon>
        <taxon>Fabales</taxon>
        <taxon>Fabaceae</taxon>
        <taxon>Papilionoideae</taxon>
        <taxon>50 kb inversion clade</taxon>
        <taxon>NPAAA clade</taxon>
        <taxon>indigoferoid/millettioid clade</taxon>
        <taxon>Phaseoleae</taxon>
        <taxon>Cajanus</taxon>
    </lineage>
</organism>
<feature type="compositionally biased region" description="Low complexity" evidence="1">
    <location>
        <begin position="62"/>
        <end position="73"/>
    </location>
</feature>
<reference evidence="2 3" key="1">
    <citation type="journal article" date="2012" name="Nat. Biotechnol.">
        <title>Draft genome sequence of pigeonpea (Cajanus cajan), an orphan legume crop of resource-poor farmers.</title>
        <authorList>
            <person name="Varshney R.K."/>
            <person name="Chen W."/>
            <person name="Li Y."/>
            <person name="Bharti A.K."/>
            <person name="Saxena R.K."/>
            <person name="Schlueter J.A."/>
            <person name="Donoghue M.T."/>
            <person name="Azam S."/>
            <person name="Fan G."/>
            <person name="Whaley A.M."/>
            <person name="Farmer A.D."/>
            <person name="Sheridan J."/>
            <person name="Iwata A."/>
            <person name="Tuteja R."/>
            <person name="Penmetsa R.V."/>
            <person name="Wu W."/>
            <person name="Upadhyaya H.D."/>
            <person name="Yang S.P."/>
            <person name="Shah T."/>
            <person name="Saxena K.B."/>
            <person name="Michael T."/>
            <person name="McCombie W.R."/>
            <person name="Yang B."/>
            <person name="Zhang G."/>
            <person name="Yang H."/>
            <person name="Wang J."/>
            <person name="Spillane C."/>
            <person name="Cook D.R."/>
            <person name="May G.D."/>
            <person name="Xu X."/>
            <person name="Jackson S.A."/>
        </authorList>
    </citation>
    <scope>NUCLEOTIDE SEQUENCE [LARGE SCALE GENOMIC DNA]</scope>
    <source>
        <strain evidence="3">cv. Asha</strain>
    </source>
</reference>
<evidence type="ECO:0000313" key="2">
    <source>
        <dbReference type="EMBL" id="KYP57981.1"/>
    </source>
</evidence>
<name>A0A151ST87_CAJCA</name>
<protein>
    <submittedName>
        <fullName evidence="2">Uncharacterized protein</fullName>
    </submittedName>
</protein>
<evidence type="ECO:0000313" key="3">
    <source>
        <dbReference type="Proteomes" id="UP000075243"/>
    </source>
</evidence>
<sequence length="108" mass="12194">MGNLPTHDLQAAYVPSMSKHFHLMPHILQNSPSRFGHQSVQRFTHGRPPQGADWNQIKIQTPSGISSGPRSPRNTSFSNTMTWGRRMNPPVSSMPPTSRTRKDYARID</sequence>
<proteinExistence type="predicted"/>
<dbReference type="AlphaFoldDB" id="A0A151ST87"/>
<gene>
    <name evidence="2" type="ORF">KK1_004269</name>
</gene>
<accession>A0A151ST87</accession>
<dbReference type="EMBL" id="CM003613">
    <property type="protein sequence ID" value="KYP57981.1"/>
    <property type="molecule type" value="Genomic_DNA"/>
</dbReference>
<keyword evidence="3" id="KW-1185">Reference proteome</keyword>
<evidence type="ECO:0000256" key="1">
    <source>
        <dbReference type="SAM" id="MobiDB-lite"/>
    </source>
</evidence>
<dbReference type="Gramene" id="C.cajan_04168.t">
    <property type="protein sequence ID" value="C.cajan_04168.t"/>
    <property type="gene ID" value="C.cajan_04168"/>
</dbReference>
<feature type="compositionally biased region" description="Polar residues" evidence="1">
    <location>
        <begin position="32"/>
        <end position="42"/>
    </location>
</feature>
<feature type="region of interest" description="Disordered" evidence="1">
    <location>
        <begin position="32"/>
        <end position="108"/>
    </location>
</feature>
<dbReference type="STRING" id="3821.A0A151ST87"/>